<organism evidence="8 9">
    <name type="scientific">Oxalobacter paraformigenes</name>
    <dbReference type="NCBI Taxonomy" id="556268"/>
    <lineage>
        <taxon>Bacteria</taxon>
        <taxon>Pseudomonadati</taxon>
        <taxon>Pseudomonadota</taxon>
        <taxon>Betaproteobacteria</taxon>
        <taxon>Burkholderiales</taxon>
        <taxon>Oxalobacteraceae</taxon>
        <taxon>Oxalobacter</taxon>
    </lineage>
</organism>
<protein>
    <recommendedName>
        <fullName evidence="6">Transporter</fullName>
    </recommendedName>
</protein>
<keyword evidence="2 6" id="KW-0813">Transport</keyword>
<dbReference type="Pfam" id="PF00209">
    <property type="entry name" value="SNF"/>
    <property type="match status" value="2"/>
</dbReference>
<dbReference type="PROSITE" id="PS50267">
    <property type="entry name" value="NA_NEUROTRAN_SYMP_3"/>
    <property type="match status" value="1"/>
</dbReference>
<name>C3X640_9BURK</name>
<feature type="transmembrane region" description="Helical" evidence="7">
    <location>
        <begin position="424"/>
        <end position="440"/>
    </location>
</feature>
<proteinExistence type="inferred from homology"/>
<evidence type="ECO:0000256" key="1">
    <source>
        <dbReference type="ARBA" id="ARBA00004141"/>
    </source>
</evidence>
<comment type="subcellular location">
    <subcellularLocation>
        <location evidence="1">Membrane</location>
        <topology evidence="1">Multi-pass membrane protein</topology>
    </subcellularLocation>
</comment>
<dbReference type="PANTHER" id="PTHR42948:SF1">
    <property type="entry name" value="TRANSPORTER"/>
    <property type="match status" value="1"/>
</dbReference>
<dbReference type="HOGENOM" id="CLU_006855_3_4_4"/>
<reference evidence="8" key="1">
    <citation type="submission" date="2011-10" db="EMBL/GenBank/DDBJ databases">
        <title>The Genome Sequence of Oxalobacter formigenes HOxBLS.</title>
        <authorList>
            <consortium name="The Broad Institute Genome Sequencing Platform"/>
            <person name="Earl A."/>
            <person name="Ward D."/>
            <person name="Feldgarden M."/>
            <person name="Gevers D."/>
            <person name="Allison M.J."/>
            <person name="Humphrey S."/>
            <person name="Young S.K."/>
            <person name="Zeng Q."/>
            <person name="Gargeya S."/>
            <person name="Fitzgerald M."/>
            <person name="Haas B."/>
            <person name="Abouelleil A."/>
            <person name="Alvarado L."/>
            <person name="Arachchi H.M."/>
            <person name="Berlin A."/>
            <person name="Brown A."/>
            <person name="Chapman S.B."/>
            <person name="Chen Z."/>
            <person name="Dunbar C."/>
            <person name="Freedman E."/>
            <person name="Gearin G."/>
            <person name="Goldberg J."/>
            <person name="Griggs A."/>
            <person name="Gujja S."/>
            <person name="Heiman D."/>
            <person name="Howarth C."/>
            <person name="Larson L."/>
            <person name="Lui A."/>
            <person name="MacDonald P.J.P."/>
            <person name="Montmayeur A."/>
            <person name="Murphy C."/>
            <person name="Neiman D."/>
            <person name="Pearson M."/>
            <person name="Priest M."/>
            <person name="Roberts A."/>
            <person name="Saif S."/>
            <person name="Shea T."/>
            <person name="Shenoy N."/>
            <person name="Sisk P."/>
            <person name="Stolte C."/>
            <person name="Sykes S."/>
            <person name="Wortman J."/>
            <person name="Nusbaum C."/>
            <person name="Birren B."/>
        </authorList>
    </citation>
    <scope>NUCLEOTIDE SEQUENCE [LARGE SCALE GENOMIC DNA]</scope>
    <source>
        <strain evidence="8">HOxBLS</strain>
    </source>
</reference>
<keyword evidence="6" id="KW-0769">Symport</keyword>
<dbReference type="GO" id="GO:0016020">
    <property type="term" value="C:membrane"/>
    <property type="evidence" value="ECO:0007669"/>
    <property type="project" value="UniProtKB-SubCell"/>
</dbReference>
<keyword evidence="3 6" id="KW-0812">Transmembrane</keyword>
<feature type="transmembrane region" description="Helical" evidence="7">
    <location>
        <begin position="382"/>
        <end position="403"/>
    </location>
</feature>
<feature type="transmembrane region" description="Helical" evidence="7">
    <location>
        <begin position="143"/>
        <end position="161"/>
    </location>
</feature>
<evidence type="ECO:0000256" key="7">
    <source>
        <dbReference type="SAM" id="Phobius"/>
    </source>
</evidence>
<dbReference type="PROSITE" id="PS00610">
    <property type="entry name" value="NA_NEUROTRAN_SYMP_1"/>
    <property type="match status" value="1"/>
</dbReference>
<dbReference type="EMBL" id="ACDP02000002">
    <property type="protein sequence ID" value="EEO28676.1"/>
    <property type="molecule type" value="Genomic_DNA"/>
</dbReference>
<dbReference type="InterPro" id="IPR037272">
    <property type="entry name" value="SNS_sf"/>
</dbReference>
<feature type="transmembrane region" description="Helical" evidence="7">
    <location>
        <begin position="249"/>
        <end position="275"/>
    </location>
</feature>
<evidence type="ECO:0000256" key="2">
    <source>
        <dbReference type="ARBA" id="ARBA00022448"/>
    </source>
</evidence>
<sequence length="441" mass="47387">MARAEWGSRLGFIVAAAGSAVGLGAIWKFPYVAAQNGGGAFLLIFLMIVCTLGVSLMIAEMSVGAIARKSPVGAYRKLGGKGWSLVGYIGVLCGFLILSFYSVVGGWTIAYLIKTVEGSILTADPGILSKTFDSFIADPVTPLWYHALFMGVTAGVVLAGVQKGIERVSKYLMMMLFLLILVLIARGLTLEGALEGVRTFLSPDFSKVTATMVIEAMGLAFFSMSLGMGCMITYGSYASGETYIPNSAASVIGLTTLICFLAGLMVFPAIFVFGFDPSAGPGLTFITMPAVFSHMSGGQFFGILFFFLLFVAALTSSVSLMEVVVSFFIDEFRFPRMATTVVMSVLMFVLGIGASLSLGVWKGYTLFGKNLFGILDYLSSNLIMPFGGIMVAILVGWKAWAVVSIRLMRPDGTQPLWLPLFKNFCRYMAPVLIFVILIQNL</sequence>
<evidence type="ECO:0000256" key="4">
    <source>
        <dbReference type="ARBA" id="ARBA00022989"/>
    </source>
</evidence>
<dbReference type="GO" id="GO:0015293">
    <property type="term" value="F:symporter activity"/>
    <property type="evidence" value="ECO:0007669"/>
    <property type="project" value="UniProtKB-KW"/>
</dbReference>
<dbReference type="AlphaFoldDB" id="C3X640"/>
<dbReference type="CDD" id="cd10336">
    <property type="entry name" value="SLC6sbd_Tyt1-Like"/>
    <property type="match status" value="1"/>
</dbReference>
<feature type="transmembrane region" description="Helical" evidence="7">
    <location>
        <begin position="341"/>
        <end position="362"/>
    </location>
</feature>
<keyword evidence="9" id="KW-1185">Reference proteome</keyword>
<dbReference type="SUPFAM" id="SSF161070">
    <property type="entry name" value="SNF-like"/>
    <property type="match status" value="1"/>
</dbReference>
<dbReference type="eggNOG" id="COG0733">
    <property type="taxonomic scope" value="Bacteria"/>
</dbReference>
<dbReference type="InterPro" id="IPR000175">
    <property type="entry name" value="Na/ntran_symport"/>
</dbReference>
<comment type="similarity">
    <text evidence="6">Belongs to the sodium:neurotransmitter symporter (SNF) (TC 2.A.22) family.</text>
</comment>
<feature type="transmembrane region" description="Helical" evidence="7">
    <location>
        <begin position="12"/>
        <end position="33"/>
    </location>
</feature>
<feature type="transmembrane region" description="Helical" evidence="7">
    <location>
        <begin position="39"/>
        <end position="59"/>
    </location>
</feature>
<dbReference type="Proteomes" id="UP000003973">
    <property type="component" value="Unassembled WGS sequence"/>
</dbReference>
<feature type="transmembrane region" description="Helical" evidence="7">
    <location>
        <begin position="168"/>
        <end position="188"/>
    </location>
</feature>
<dbReference type="InterPro" id="IPR047218">
    <property type="entry name" value="YocR/YhdH-like"/>
</dbReference>
<dbReference type="RefSeq" id="WP_005878593.1">
    <property type="nucleotide sequence ID" value="NZ_CABMNL010000001.1"/>
</dbReference>
<evidence type="ECO:0000313" key="9">
    <source>
        <dbReference type="Proteomes" id="UP000003973"/>
    </source>
</evidence>
<dbReference type="NCBIfam" id="NF037979">
    <property type="entry name" value="Na_transp"/>
    <property type="match status" value="1"/>
</dbReference>
<keyword evidence="5 7" id="KW-0472">Membrane</keyword>
<evidence type="ECO:0000313" key="8">
    <source>
        <dbReference type="EMBL" id="EEO28676.1"/>
    </source>
</evidence>
<accession>C3X640</accession>
<feature type="transmembrane region" description="Helical" evidence="7">
    <location>
        <begin position="85"/>
        <end position="113"/>
    </location>
</feature>
<gene>
    <name evidence="8" type="ORF">OFAG_01829</name>
</gene>
<evidence type="ECO:0000256" key="3">
    <source>
        <dbReference type="ARBA" id="ARBA00022692"/>
    </source>
</evidence>
<feature type="transmembrane region" description="Helical" evidence="7">
    <location>
        <begin position="208"/>
        <end position="237"/>
    </location>
</feature>
<evidence type="ECO:0000256" key="6">
    <source>
        <dbReference type="RuleBase" id="RU003732"/>
    </source>
</evidence>
<dbReference type="PRINTS" id="PR00176">
    <property type="entry name" value="NANEUSMPORT"/>
</dbReference>
<comment type="caution">
    <text evidence="8">The sequence shown here is derived from an EMBL/GenBank/DDBJ whole genome shotgun (WGS) entry which is preliminary data.</text>
</comment>
<dbReference type="PANTHER" id="PTHR42948">
    <property type="entry name" value="TRANSPORTER"/>
    <property type="match status" value="1"/>
</dbReference>
<evidence type="ECO:0000256" key="5">
    <source>
        <dbReference type="ARBA" id="ARBA00023136"/>
    </source>
</evidence>
<feature type="transmembrane region" description="Helical" evidence="7">
    <location>
        <begin position="300"/>
        <end position="329"/>
    </location>
</feature>
<keyword evidence="4 7" id="KW-1133">Transmembrane helix</keyword>